<evidence type="ECO:0000313" key="4">
    <source>
        <dbReference type="Proteomes" id="UP000242502"/>
    </source>
</evidence>
<name>A0A1D2QN89_9GAMM</name>
<organism evidence="3 4">
    <name type="scientific">Candidatus Endobugula sertula</name>
    <name type="common">Bugula neritina bacterial symbiont</name>
    <dbReference type="NCBI Taxonomy" id="62101"/>
    <lineage>
        <taxon>Bacteria</taxon>
        <taxon>Pseudomonadati</taxon>
        <taxon>Pseudomonadota</taxon>
        <taxon>Gammaproteobacteria</taxon>
        <taxon>Cellvibrionales</taxon>
        <taxon>Cellvibrionaceae</taxon>
        <taxon>Candidatus Endobugula</taxon>
    </lineage>
</organism>
<proteinExistence type="predicted"/>
<evidence type="ECO:0000259" key="2">
    <source>
        <dbReference type="Pfam" id="PF15567"/>
    </source>
</evidence>
<dbReference type="Pfam" id="PF00542">
    <property type="entry name" value="Ribosomal_L12"/>
    <property type="match status" value="1"/>
</dbReference>
<reference evidence="3 4" key="1">
    <citation type="journal article" date="2016" name="Appl. Environ. Microbiol.">
        <title>Lack of Overt Genome Reduction in the Bryostatin-Producing Bryozoan Symbiont "Candidatus Endobugula sertula".</title>
        <authorList>
            <person name="Miller I.J."/>
            <person name="Vanee N."/>
            <person name="Fong S.S."/>
            <person name="Lim-Fong G.E."/>
            <person name="Kwan J.C."/>
        </authorList>
    </citation>
    <scope>NUCLEOTIDE SEQUENCE [LARGE SCALE GENOMIC DNA]</scope>
    <source>
        <strain evidence="3">AB1-4</strain>
    </source>
</reference>
<dbReference type="Pfam" id="PF15567">
    <property type="entry name" value="Imm35"/>
    <property type="match status" value="1"/>
</dbReference>
<evidence type="ECO:0000313" key="3">
    <source>
        <dbReference type="EMBL" id="ODS23023.1"/>
    </source>
</evidence>
<dbReference type="Proteomes" id="UP000242502">
    <property type="component" value="Unassembled WGS sequence"/>
</dbReference>
<dbReference type="InterPro" id="IPR013823">
    <property type="entry name" value="Ribosomal_bL12_C"/>
</dbReference>
<accession>A0A1D2QN89</accession>
<protein>
    <recommendedName>
        <fullName evidence="5">Immunity protein 35 domain-containing protein</fullName>
    </recommendedName>
</protein>
<feature type="domain" description="Large ribosomal subunit protein bL12 C-terminal" evidence="1">
    <location>
        <begin position="106"/>
        <end position="162"/>
    </location>
</feature>
<sequence>MKLSEARKIVEREILSSQPECAIIESATLEYSSCFVFYYQSKKFIETENFDEMLVGQGPVFVSRDNGEVYETGSAYSTEHYLKAFELCGNPYGQPTNKVKIVGWNEGANKVQATKLIKAVSGLGLSHAKAIVDTVLSNKESLFEVNTTEDVESVVTKLNEYGFISKQLWSNQSQ</sequence>
<evidence type="ECO:0008006" key="5">
    <source>
        <dbReference type="Google" id="ProtNLM"/>
    </source>
</evidence>
<comment type="caution">
    <text evidence="3">The sequence shown here is derived from an EMBL/GenBank/DDBJ whole genome shotgun (WGS) entry which is preliminary data.</text>
</comment>
<dbReference type="EMBL" id="MDLC01000042">
    <property type="protein sequence ID" value="ODS23023.1"/>
    <property type="molecule type" value="Genomic_DNA"/>
</dbReference>
<dbReference type="InterPro" id="IPR029082">
    <property type="entry name" value="Imm35"/>
</dbReference>
<dbReference type="InterPro" id="IPR014719">
    <property type="entry name" value="Ribosomal_bL12_C/ClpS-like"/>
</dbReference>
<dbReference type="GO" id="GO:0006412">
    <property type="term" value="P:translation"/>
    <property type="evidence" value="ECO:0007669"/>
    <property type="project" value="InterPro"/>
</dbReference>
<dbReference type="AlphaFoldDB" id="A0A1D2QN89"/>
<evidence type="ECO:0000259" key="1">
    <source>
        <dbReference type="Pfam" id="PF00542"/>
    </source>
</evidence>
<dbReference type="Gene3D" id="3.30.1390.10">
    <property type="match status" value="1"/>
</dbReference>
<dbReference type="GO" id="GO:0003735">
    <property type="term" value="F:structural constituent of ribosome"/>
    <property type="evidence" value="ECO:0007669"/>
    <property type="project" value="InterPro"/>
</dbReference>
<dbReference type="SUPFAM" id="SSF54736">
    <property type="entry name" value="ClpS-like"/>
    <property type="match status" value="1"/>
</dbReference>
<gene>
    <name evidence="3" type="ORF">AB835_11075</name>
</gene>
<feature type="domain" description="Immunity protein 35" evidence="2">
    <location>
        <begin position="22"/>
        <end position="81"/>
    </location>
</feature>